<keyword evidence="4" id="KW-1185">Reference proteome</keyword>
<dbReference type="InterPro" id="IPR029063">
    <property type="entry name" value="SAM-dependent_MTases_sf"/>
</dbReference>
<evidence type="ECO:0000313" key="2">
    <source>
        <dbReference type="EMBL" id="ROR38861.1"/>
    </source>
</evidence>
<dbReference type="EMBL" id="RJVK01000005">
    <property type="protein sequence ID" value="ROR38861.1"/>
    <property type="molecule type" value="Genomic_DNA"/>
</dbReference>
<evidence type="ECO:0000313" key="1">
    <source>
        <dbReference type="EMBL" id="QCI27424.1"/>
    </source>
</evidence>
<name>A0AAJ4RAY1_9BACT</name>
<reference evidence="1" key="3">
    <citation type="submission" date="2019-06" db="EMBL/GenBank/DDBJ databases">
        <title>A comparative analysis of the Nautiliaceae.</title>
        <authorList>
            <person name="Grosche A."/>
            <person name="Smedile F."/>
            <person name="Vetriani C."/>
        </authorList>
    </citation>
    <scope>NUCLEOTIDE SEQUENCE</scope>
    <source>
        <strain evidence="1">TB6</strain>
    </source>
</reference>
<dbReference type="SUPFAM" id="SSF53335">
    <property type="entry name" value="S-adenosyl-L-methionine-dependent methyltransferases"/>
    <property type="match status" value="1"/>
</dbReference>
<reference evidence="2 3" key="2">
    <citation type="submission" date="2018-11" db="EMBL/GenBank/DDBJ databases">
        <title>Genomic Encyclopedia of Type Strains, Phase IV (KMG-IV): sequencing the most valuable type-strain genomes for metagenomic binning, comparative biology and taxonomic classification.</title>
        <authorList>
            <person name="Goeker M."/>
        </authorList>
    </citation>
    <scope>NUCLEOTIDE SEQUENCE [LARGE SCALE GENOMIC DNA]</scope>
    <source>
        <strain evidence="2 3">DSM 27783</strain>
    </source>
</reference>
<dbReference type="AlphaFoldDB" id="A0AAJ4RAY1"/>
<dbReference type="RefSeq" id="WP_123353153.1">
    <property type="nucleotide sequence ID" value="NZ_CP027432.2"/>
</dbReference>
<dbReference type="Gene3D" id="3.40.50.150">
    <property type="entry name" value="Vaccinia Virus protein VP39"/>
    <property type="match status" value="1"/>
</dbReference>
<evidence type="ECO:0000313" key="3">
    <source>
        <dbReference type="Proteomes" id="UP000272781"/>
    </source>
</evidence>
<dbReference type="Proteomes" id="UP000298805">
    <property type="component" value="Chromosome"/>
</dbReference>
<accession>A0AAJ4RAY1</accession>
<evidence type="ECO:0000313" key="4">
    <source>
        <dbReference type="Proteomes" id="UP000298805"/>
    </source>
</evidence>
<dbReference type="Proteomes" id="UP000272781">
    <property type="component" value="Unassembled WGS sequence"/>
</dbReference>
<sequence>MSIKNEMTALVGGCTSEGTKILVPQNLKDEFKKITITTFDIHTQDDSNGYDLIIEETPGDLIKGYEKLNDKGIYITTPKSLTDRDLFASLSKLYWIVLPFYYLDENLNAKPLVFASKKFHPTADIIRHRSDFVENTKYYTTDVHIAAFTLPKYIFEQIKDVIKL</sequence>
<gene>
    <name evidence="1" type="ORF">C6V80_00115</name>
    <name evidence="2" type="ORF">EDC58_1776</name>
</gene>
<reference evidence="4" key="1">
    <citation type="submission" date="2018-03" db="EMBL/GenBank/DDBJ databases">
        <title>A comparative analysis of the Nautiliaceae.</title>
        <authorList>
            <person name="Grosche A."/>
            <person name="Smedile F."/>
            <person name="Vetriani C."/>
        </authorList>
    </citation>
    <scope>NUCLEOTIDE SEQUENCE [LARGE SCALE GENOMIC DNA]</scope>
    <source>
        <strain evidence="4">TB6</strain>
    </source>
</reference>
<proteinExistence type="predicted"/>
<dbReference type="EMBL" id="CP027432">
    <property type="protein sequence ID" value="QCI27424.1"/>
    <property type="molecule type" value="Genomic_DNA"/>
</dbReference>
<protein>
    <submittedName>
        <fullName evidence="2">Spermidine synthase</fullName>
    </submittedName>
</protein>
<organism evidence="2 3">
    <name type="scientific">Caminibacter pacificus</name>
    <dbReference type="NCBI Taxonomy" id="1424653"/>
    <lineage>
        <taxon>Bacteria</taxon>
        <taxon>Pseudomonadati</taxon>
        <taxon>Campylobacterota</taxon>
        <taxon>Epsilonproteobacteria</taxon>
        <taxon>Nautiliales</taxon>
        <taxon>Nautiliaceae</taxon>
        <taxon>Caminibacter</taxon>
    </lineage>
</organism>